<dbReference type="Gene3D" id="3.40.50.720">
    <property type="entry name" value="NAD(P)-binding Rossmann-like Domain"/>
    <property type="match status" value="1"/>
</dbReference>
<evidence type="ECO:0000313" key="3">
    <source>
        <dbReference type="EMBL" id="EAW32048.1"/>
    </source>
</evidence>
<dbReference type="PANTHER" id="PTHR30388">
    <property type="entry name" value="ALDEHYDE OXIDOREDUCTASE MOLYBDENUM COFACTOR ASSEMBLY PROTEIN"/>
    <property type="match status" value="1"/>
</dbReference>
<reference evidence="3 4" key="1">
    <citation type="journal article" date="2010" name="J. Bacteriol.">
        <title>Genome sequence of the oligotrophic marine Gammaproteobacterium HTCC2143, isolated from the Oregon Coast.</title>
        <authorList>
            <person name="Oh H.M."/>
            <person name="Kang I."/>
            <person name="Ferriera S."/>
            <person name="Giovannoni S.J."/>
            <person name="Cho J.C."/>
        </authorList>
    </citation>
    <scope>NUCLEOTIDE SEQUENCE [LARGE SCALE GENOMIC DNA]</scope>
    <source>
        <strain evidence="3 4">HTCC2143</strain>
    </source>
</reference>
<dbReference type="OrthoDB" id="9815497at2"/>
<name>A0YBW8_9GAMM</name>
<dbReference type="AlphaFoldDB" id="A0YBW8"/>
<dbReference type="InterPro" id="IPR003777">
    <property type="entry name" value="XdhC_CoxI"/>
</dbReference>
<evidence type="ECO:0000259" key="1">
    <source>
        <dbReference type="Pfam" id="PF02625"/>
    </source>
</evidence>
<organism evidence="3 4">
    <name type="scientific">marine gamma proteobacterium HTCC2143</name>
    <dbReference type="NCBI Taxonomy" id="247633"/>
    <lineage>
        <taxon>Bacteria</taxon>
        <taxon>Pseudomonadati</taxon>
        <taxon>Pseudomonadota</taxon>
        <taxon>Gammaproteobacteria</taxon>
        <taxon>Cellvibrionales</taxon>
        <taxon>Spongiibacteraceae</taxon>
        <taxon>BD1-7 clade</taxon>
    </lineage>
</organism>
<dbReference type="InterPro" id="IPR052698">
    <property type="entry name" value="MoCofactor_Util/Proc"/>
</dbReference>
<protein>
    <recommendedName>
        <fullName evidence="5">Xanthine dehydrogenase accessory factor</fullName>
    </recommendedName>
</protein>
<keyword evidence="4" id="KW-1185">Reference proteome</keyword>
<proteinExistence type="predicted"/>
<dbReference type="eggNOG" id="COG1975">
    <property type="taxonomic scope" value="Bacteria"/>
</dbReference>
<dbReference type="Pfam" id="PF02625">
    <property type="entry name" value="XdhC_CoxI"/>
    <property type="match status" value="1"/>
</dbReference>
<gene>
    <name evidence="3" type="ORF">GP2143_06340</name>
</gene>
<dbReference type="EMBL" id="AAVT01000002">
    <property type="protein sequence ID" value="EAW32048.1"/>
    <property type="molecule type" value="Genomic_DNA"/>
</dbReference>
<accession>A0YBW8</accession>
<dbReference type="Proteomes" id="UP000004931">
    <property type="component" value="Unassembled WGS sequence"/>
</dbReference>
<evidence type="ECO:0000259" key="2">
    <source>
        <dbReference type="Pfam" id="PF13478"/>
    </source>
</evidence>
<evidence type="ECO:0008006" key="5">
    <source>
        <dbReference type="Google" id="ProtNLM"/>
    </source>
</evidence>
<dbReference type="STRING" id="247633.GP2143_06340"/>
<feature type="domain" description="XdhC Rossmann" evidence="2">
    <location>
        <begin position="178"/>
        <end position="319"/>
    </location>
</feature>
<comment type="caution">
    <text evidence="3">The sequence shown here is derived from an EMBL/GenBank/DDBJ whole genome shotgun (WGS) entry which is preliminary data.</text>
</comment>
<dbReference type="InterPro" id="IPR027051">
    <property type="entry name" value="XdhC_Rossmann_dom"/>
</dbReference>
<feature type="domain" description="XdhC- CoxI" evidence="1">
    <location>
        <begin position="15"/>
        <end position="65"/>
    </location>
</feature>
<evidence type="ECO:0000313" key="4">
    <source>
        <dbReference type="Proteomes" id="UP000004931"/>
    </source>
</evidence>
<dbReference type="PANTHER" id="PTHR30388:SF4">
    <property type="entry name" value="MOLYBDENUM COFACTOR INSERTION CHAPERONE PAOD"/>
    <property type="match status" value="1"/>
</dbReference>
<sequence length="330" mass="36930">MDDMHLAVISQLNQWLEDREDCWLCTVLNTWGSAPRLPGSLMVCNRQGTMVGSLSGGCVEDDLVSMLEKNELASVNTTYKIYGETDEDVEKFQLPCGGTLGVLIEPFHRSNISDDVIERFQIIERQLQQRLCVERHCDYMENNETVRSSVGHPGINYQLNNEGELVCVEHILGPSTHLMIIGICEVARYLAQFALATGYRVSVCDPRPEMAEQWNIEHTTLFTAMPDDTIRDYSADLNSAIVAVSHDPRIDDMGLMDAFDSQAFYIGAMGSEKTSEKRRERLQLLGVSLEDLSRLRAPIGLDIHSKTPAEIAISILAEIISTVGRQRIHA</sequence>
<dbReference type="Pfam" id="PF13478">
    <property type="entry name" value="XdhC_C"/>
    <property type="match status" value="1"/>
</dbReference>